<protein>
    <submittedName>
        <fullName evidence="5">CAP domain-containing protein</fullName>
    </submittedName>
</protein>
<dbReference type="EMBL" id="RZNZ01000012">
    <property type="protein sequence ID" value="KAA8819004.1"/>
    <property type="molecule type" value="Genomic_DNA"/>
</dbReference>
<proteinExistence type="predicted"/>
<name>A0A5J5DVD7_9BIFI</name>
<evidence type="ECO:0000313" key="4">
    <source>
        <dbReference type="EMBL" id="KAA8819004.1"/>
    </source>
</evidence>
<keyword evidence="1" id="KW-0732">Signal</keyword>
<dbReference type="Gene3D" id="3.40.33.10">
    <property type="entry name" value="CAP"/>
    <property type="match status" value="1"/>
</dbReference>
<evidence type="ECO:0000313" key="6">
    <source>
        <dbReference type="Proteomes" id="UP000345527"/>
    </source>
</evidence>
<evidence type="ECO:0000313" key="5">
    <source>
        <dbReference type="EMBL" id="KAA8820237.1"/>
    </source>
</evidence>
<gene>
    <name evidence="5" type="ORF">EM848_11875</name>
    <name evidence="4" type="ORF">EMO90_08590</name>
</gene>
<organism evidence="5 6">
    <name type="scientific">Bifidobacterium vespertilionis</name>
    <dbReference type="NCBI Taxonomy" id="2562524"/>
    <lineage>
        <taxon>Bacteria</taxon>
        <taxon>Bacillati</taxon>
        <taxon>Actinomycetota</taxon>
        <taxon>Actinomycetes</taxon>
        <taxon>Bifidobacteriales</taxon>
        <taxon>Bifidobacteriaceae</taxon>
        <taxon>Bifidobacterium</taxon>
    </lineage>
</organism>
<evidence type="ECO:0000259" key="3">
    <source>
        <dbReference type="Pfam" id="PF18885"/>
    </source>
</evidence>
<dbReference type="OrthoDB" id="3237485at2"/>
<dbReference type="InterPro" id="IPR035940">
    <property type="entry name" value="CAP_sf"/>
</dbReference>
<accession>A0A5J5DVD7</accession>
<dbReference type="InterPro" id="IPR014044">
    <property type="entry name" value="CAP_dom"/>
</dbReference>
<comment type="caution">
    <text evidence="5">The sequence shown here is derived from an EMBL/GenBank/DDBJ whole genome shotgun (WGS) entry which is preliminary data.</text>
</comment>
<dbReference type="Proteomes" id="UP000374630">
    <property type="component" value="Unassembled WGS sequence"/>
</dbReference>
<evidence type="ECO:0000313" key="7">
    <source>
        <dbReference type="Proteomes" id="UP000374630"/>
    </source>
</evidence>
<dbReference type="CDD" id="cd05379">
    <property type="entry name" value="CAP_bacterial"/>
    <property type="match status" value="1"/>
</dbReference>
<feature type="chain" id="PRO_5030132010" evidence="1">
    <location>
        <begin position="32"/>
        <end position="415"/>
    </location>
</feature>
<dbReference type="InterPro" id="IPR043708">
    <property type="entry name" value="DUF5648"/>
</dbReference>
<sequence length="415" mass="45489">MIVRNRSWKKAAATLAALTLSIGLTAAPAIAATAVDSTPTPAPTVTIANPAALGLNVGKLDADPVIRNSTIGYYEYIGAKGAVAWFDAVRSDPQKAQYLKLGDTDSATSLDNALKAALSIKRGNLLRVADNNFPGRSALKVDHTVNAMAQTAADWMNANGKMQHQNGDATEAGDYYAAGQNIAWGYANPFLGWYTKEKALYDLGVRDFSKVGHYTNLTSSDFTLTGFGWSGSYSAQNFAAPADPSSNPGVDVDAYIASLTRYKFLAEHYTGEQPSEPDDGDRVPVYRLYNKYTGMHHYTVDASERDGLVELGWKDEGTSFTVSSNGYPVYRLYNPYDPKGLHHYTMSREEADKMVRDGWRDEGIGWYVPKDGSLPVYRLYNQYSGEHLFTTNFGEYESAAEAGWIQESVAWIAFK</sequence>
<dbReference type="Pfam" id="PF00188">
    <property type="entry name" value="CAP"/>
    <property type="match status" value="1"/>
</dbReference>
<dbReference type="AlphaFoldDB" id="A0A5J5DVD7"/>
<feature type="domain" description="DUF5648" evidence="3">
    <location>
        <begin position="284"/>
        <end position="413"/>
    </location>
</feature>
<dbReference type="SUPFAM" id="SSF55797">
    <property type="entry name" value="PR-1-like"/>
    <property type="match status" value="1"/>
</dbReference>
<dbReference type="Proteomes" id="UP000345527">
    <property type="component" value="Unassembled WGS sequence"/>
</dbReference>
<dbReference type="Pfam" id="PF18885">
    <property type="entry name" value="DUF5648"/>
    <property type="match status" value="1"/>
</dbReference>
<keyword evidence="7" id="KW-1185">Reference proteome</keyword>
<feature type="signal peptide" evidence="1">
    <location>
        <begin position="1"/>
        <end position="31"/>
    </location>
</feature>
<reference evidence="6 7" key="1">
    <citation type="journal article" date="2019" name="Syst. Appl. Microbiol.">
        <title>Characterization of Bifidobacterium species in feaces of the Egyptian fruit bat: Description of B. vespertilionis sp. nov. and B. rousetti sp. nov.</title>
        <authorList>
            <person name="Modesto M."/>
            <person name="Satti M."/>
            <person name="Watanabe K."/>
            <person name="Puglisi E."/>
            <person name="Morelli L."/>
            <person name="Huang C.-H."/>
            <person name="Liou J.-S."/>
            <person name="Miyashita M."/>
            <person name="Tamura T."/>
            <person name="Saito S."/>
            <person name="Mori K."/>
            <person name="Huang L."/>
            <person name="Sciavilla P."/>
            <person name="Sandri C."/>
            <person name="Spiezio C."/>
            <person name="Vitali F."/>
            <person name="Cavalieri D."/>
            <person name="Perpetuini G."/>
            <person name="Tofalo R."/>
            <person name="Bonetti A."/>
            <person name="Arita M."/>
            <person name="Mattarelli P."/>
        </authorList>
    </citation>
    <scope>NUCLEOTIDE SEQUENCE [LARGE SCALE GENOMIC DNA]</scope>
    <source>
        <strain evidence="4 7">RST16</strain>
        <strain evidence="5 6">RST8</strain>
    </source>
</reference>
<evidence type="ECO:0000259" key="2">
    <source>
        <dbReference type="Pfam" id="PF00188"/>
    </source>
</evidence>
<dbReference type="RefSeq" id="WP_150355143.1">
    <property type="nucleotide sequence ID" value="NZ_RZNZ01000012.1"/>
</dbReference>
<dbReference type="EMBL" id="RZOA01000045">
    <property type="protein sequence ID" value="KAA8820237.1"/>
    <property type="molecule type" value="Genomic_DNA"/>
</dbReference>
<evidence type="ECO:0000256" key="1">
    <source>
        <dbReference type="SAM" id="SignalP"/>
    </source>
</evidence>
<feature type="domain" description="SCP" evidence="2">
    <location>
        <begin position="137"/>
        <end position="237"/>
    </location>
</feature>